<dbReference type="InterPro" id="IPR025506">
    <property type="entry name" value="Abi_alpha"/>
</dbReference>
<dbReference type="Pfam" id="PF14337">
    <property type="entry name" value="Abi_alpha"/>
    <property type="match status" value="1"/>
</dbReference>
<organism evidence="1 2">
    <name type="scientific">Marinomonas arctica</name>
    <dbReference type="NCBI Taxonomy" id="383750"/>
    <lineage>
        <taxon>Bacteria</taxon>
        <taxon>Pseudomonadati</taxon>
        <taxon>Pseudomonadota</taxon>
        <taxon>Gammaproteobacteria</taxon>
        <taxon>Oceanospirillales</taxon>
        <taxon>Oceanospirillaceae</taxon>
        <taxon>Marinomonas</taxon>
    </lineage>
</organism>
<gene>
    <name evidence="1" type="ORF">IBG28_12325</name>
</gene>
<evidence type="ECO:0000313" key="1">
    <source>
        <dbReference type="EMBL" id="QNT04507.1"/>
    </source>
</evidence>
<dbReference type="RefSeq" id="WP_188322898.1">
    <property type="nucleotide sequence ID" value="NZ_BMLJ01000035.1"/>
</dbReference>
<dbReference type="EMBL" id="CP061081">
    <property type="protein sequence ID" value="QNT04507.1"/>
    <property type="molecule type" value="Genomic_DNA"/>
</dbReference>
<dbReference type="Gene3D" id="3.30.110.190">
    <property type="match status" value="1"/>
</dbReference>
<evidence type="ECO:0000313" key="2">
    <source>
        <dbReference type="Proteomes" id="UP000516370"/>
    </source>
</evidence>
<protein>
    <submittedName>
        <fullName evidence="1">DUF4393 domain-containing protein</fullName>
    </submittedName>
</protein>
<proteinExistence type="predicted"/>
<dbReference type="Proteomes" id="UP000516370">
    <property type="component" value="Chromosome"/>
</dbReference>
<keyword evidence="2" id="KW-1185">Reference proteome</keyword>
<accession>A0A7H1J1Z1</accession>
<dbReference type="AlphaFoldDB" id="A0A7H1J1Z1"/>
<name>A0A7H1J1Z1_9GAMM</name>
<reference evidence="1 2" key="1">
    <citation type="submission" date="2020-09" db="EMBL/GenBank/DDBJ databases">
        <title>Complete genome sequence of an Arctic sea ice bacterium Marinomonas arctica BSI20414.</title>
        <authorList>
            <person name="Liao L."/>
            <person name="Chen B."/>
        </authorList>
    </citation>
    <scope>NUCLEOTIDE SEQUENCE [LARGE SCALE GENOMIC DNA]</scope>
    <source>
        <strain evidence="1 2">BSI20414</strain>
    </source>
</reference>
<dbReference type="KEGG" id="mard:IBG28_12325"/>
<sequence>MINEIVEAISGENGLLKEVYGDLAKPGVKQVGKALETVLGLGNTVLIPIQLLNTKGKYVVKSNLNKYREKLESSNTDDIVQVAPEVGVPILEKLTYVTNEELVNLYTELLAKASSKSNCGMAHPNFVNVINSLSPDEALLIGTLKGKTSIPFVDKTLKRSTGQYHIIQPMITKLEDTPGLAFPQNTKAYISNLEALGLLNVRRDIWLDDEQVYTELGQRHEVHVNEGSEYQPGTKKGVIEITNLGTMFIGSCVVLQA</sequence>